<dbReference type="SUPFAM" id="SSF117289">
    <property type="entry name" value="Nucleoporin domain"/>
    <property type="match status" value="1"/>
</dbReference>
<feature type="compositionally biased region" description="Basic and acidic residues" evidence="1">
    <location>
        <begin position="1400"/>
        <end position="1409"/>
    </location>
</feature>
<feature type="region of interest" description="Disordered" evidence="1">
    <location>
        <begin position="1385"/>
        <end position="1553"/>
    </location>
</feature>
<gene>
    <name evidence="3" type="primary">LOC110758987</name>
</gene>
<keyword evidence="2" id="KW-1185">Reference proteome</keyword>
<feature type="compositionally biased region" description="Polar residues" evidence="1">
    <location>
        <begin position="520"/>
        <end position="539"/>
    </location>
</feature>
<dbReference type="Proteomes" id="UP000515124">
    <property type="component" value="Unplaced"/>
</dbReference>
<dbReference type="RefSeq" id="XP_021816666.1">
    <property type="nucleotide sequence ID" value="XM_021960974.1"/>
</dbReference>
<feature type="region of interest" description="Disordered" evidence="1">
    <location>
        <begin position="1283"/>
        <end position="1305"/>
    </location>
</feature>
<feature type="region of interest" description="Disordered" evidence="1">
    <location>
        <begin position="1757"/>
        <end position="1776"/>
    </location>
</feature>
<feature type="compositionally biased region" description="Polar residues" evidence="1">
    <location>
        <begin position="1437"/>
        <end position="1469"/>
    </location>
</feature>
<reference evidence="3" key="1">
    <citation type="submission" date="2025-08" db="UniProtKB">
        <authorList>
            <consortium name="RefSeq"/>
        </authorList>
    </citation>
    <scope>IDENTIFICATION</scope>
</reference>
<dbReference type="GO" id="GO:0017056">
    <property type="term" value="F:structural constituent of nuclear pore"/>
    <property type="evidence" value="ECO:0007669"/>
    <property type="project" value="InterPro"/>
</dbReference>
<dbReference type="PANTHER" id="PTHR34418:SF3">
    <property type="entry name" value="NUCLEAR PORE COMPLEX PROTEIN NUP214"/>
    <property type="match status" value="1"/>
</dbReference>
<feature type="compositionally biased region" description="Polar residues" evidence="1">
    <location>
        <begin position="1340"/>
        <end position="1351"/>
    </location>
</feature>
<name>A0A6P5SSR2_PRUAV</name>
<feature type="compositionally biased region" description="Acidic residues" evidence="1">
    <location>
        <begin position="1507"/>
        <end position="1516"/>
    </location>
</feature>
<sequence>MSDDAKMIKVEEEIEGERVESNDYIFERIGEPVPIQHDESCFDPQGSPSRPLAVSEKHGLVFVAHSSGFCVARTKDVMASAAEIKERGSSSSIQELSVVDVPLPKLNILELSTDSSTLAATADANIHFFSVDSLLDKGLKPSFSCSLNESSSIKDMQWTRKPENFYVVLSNLGKLYHGTVGGPMKDVMDNVDAVGWSLKGKLIAVARRDILSILSSNFKERSSMLISFKSWTDDSNANCSIKVDSIRWVRHDSIILGCFQLTADGNEESYLVQVIKIKDGKFADGSCKPVLIPFYDLFSGLIDDILPSASGPYLLLSYLEQCELAITANRKNVDQHIVYLSWSLGNEKNEVVVVDIFRDSLLPRIELQENDDDNLILGLCVDKISKSEKISVRLGEEQRELSPYCILMCLTLEGKLIMFHVASVSGITVSPAIVSALSDEEEEEEDSTALVLVESKSSKRSSWLGKEQLEKVSMDASLGIEKRKELDRNVGLDFRIKDDIKSLDVNETLTSEFVTNQTINKESTNSNKKAEPLTNSQSFEADGQQEVIVPKRSPDKNGNQLQFPGLENRNMGPASTNASLQGVPDHAFRDLIKTETQKIAGFGTAVKSTLKDTHKSFETAAGSPGKMESMGLEGVSSQSWSSGKIISSKDTGVKSLLMPSNIIEGSRSGNANQIVAPTDAYGKPSGKPLHFKDISASSTSVNFSDRLTENGGQRPSAAAGNIVSLPSISSSLMSSQESFSVGKSPTYNIYPSKESYSDLPPSRRLNSEPNLSKQFGNIKEMTKELDMLLQSIEEPGGFKDACTVNQKRSVEELERGIGTLSDRCRKWKSIMDERLKEIEHLLDITVQVLARKIYMEGIVKQASDSRYWDFWNCQKLSSELELKRRHILKMNQDLTDQLIQLERHFNGLELNKFGENAGAHAGRRALQSRFGPSRHIQSLHSLYSTMTSQLAAADHLSECLSKQMAALKIESPSVKKQNVKKELFETIGIPYDASFSSPSPGATKVGGTPNEKLSFSLGSTASKDQPRRNVNAIKNYEPETARRRRDSLDRSWEDYEPTKATVKRLLLQESGKESTSRSSFPVDKQHFSPHLLDGSAITRPRDHISPATFLHPSENKAGIQGTHMKQPFQSSATPFGWANELPGPLQPTGLTFPIMQEHKMSSASQLLPAGRQSFAREPNMTAEKFGNGIPYIEKSESDSVKEKSVVQSDTSQKPSVSLVPTQTPSLLKKPNDMLNSFAKGTLPKQESVKDRPLTATVPSIEAGKKLNFSLSSSLAVPVAISQPGKVDQRDAATSKSQPGKILPSPTFSMSVSTPLSPVFSSSSAPLSPLSISPSVVMPSNRSLDSSNTNADVSKPVSTSSLSSFLPPIVSPPSFFSFDASKPLVSSSAPSPVTNSTSESTKTEIQHSLKTDTNANTILPPQECGPSTVETNLKIKPSVSSPLTIETSTGLASGSQASSNNTAGPTNNVRMNAEQEKPSAGHSPFPTLPTSGSVTGGRTDGLDVQNAQEDDMDEEAPDTSSTTELSLGSLGGFGLGSAPNPTAPKPNPFGGSFGNAGTNVTSSFSMTVPSGELFRPASFNIQSLQPSQSSQPANSGGFAGGFGTGTTAQAPSPSKFGQPVQVGPGQQALGSVLGTFGQSRQLGTSLPGTSFGSPGGFGGGIAGTNPTGGFSSAATGGFAGAATAGGGFASLASGGGGFASAGSGGGGFAGAGSGGGGFVGAASAGSGFTGAASSGLLPVAGGGFAAFGGQQGSGGFSGFGSAGGTGKPPELFTQMRK</sequence>
<feature type="compositionally biased region" description="Low complexity" evidence="1">
    <location>
        <begin position="1352"/>
        <end position="1362"/>
    </location>
</feature>
<dbReference type="InterPro" id="IPR015943">
    <property type="entry name" value="WD40/YVTN_repeat-like_dom_sf"/>
</dbReference>
<feature type="region of interest" description="Disordered" evidence="1">
    <location>
        <begin position="1331"/>
        <end position="1362"/>
    </location>
</feature>
<evidence type="ECO:0000313" key="2">
    <source>
        <dbReference type="Proteomes" id="UP000515124"/>
    </source>
</evidence>
<protein>
    <submittedName>
        <fullName evidence="3">Nuclear pore complex protein NUP214 isoform X1</fullName>
    </submittedName>
</protein>
<feature type="compositionally biased region" description="Low complexity" evidence="1">
    <location>
        <begin position="1582"/>
        <end position="1591"/>
    </location>
</feature>
<proteinExistence type="predicted"/>
<evidence type="ECO:0000313" key="3">
    <source>
        <dbReference type="RefSeq" id="XP_021816666.1"/>
    </source>
</evidence>
<feature type="compositionally biased region" description="Polar residues" evidence="1">
    <location>
        <begin position="1011"/>
        <end position="1023"/>
    </location>
</feature>
<dbReference type="GO" id="GO:0006405">
    <property type="term" value="P:RNA export from nucleus"/>
    <property type="evidence" value="ECO:0007669"/>
    <property type="project" value="InterPro"/>
</dbReference>
<feature type="compositionally biased region" description="Basic and acidic residues" evidence="1">
    <location>
        <begin position="1036"/>
        <end position="1052"/>
    </location>
</feature>
<dbReference type="KEGG" id="pavi:110758987"/>
<organism evidence="2 3">
    <name type="scientific">Prunus avium</name>
    <name type="common">Cherry</name>
    <name type="synonym">Cerasus avium</name>
    <dbReference type="NCBI Taxonomy" id="42229"/>
    <lineage>
        <taxon>Eukaryota</taxon>
        <taxon>Viridiplantae</taxon>
        <taxon>Streptophyta</taxon>
        <taxon>Embryophyta</taxon>
        <taxon>Tracheophyta</taxon>
        <taxon>Spermatophyta</taxon>
        <taxon>Magnoliopsida</taxon>
        <taxon>eudicotyledons</taxon>
        <taxon>Gunneridae</taxon>
        <taxon>Pentapetalae</taxon>
        <taxon>rosids</taxon>
        <taxon>fabids</taxon>
        <taxon>Rosales</taxon>
        <taxon>Rosaceae</taxon>
        <taxon>Amygdaloideae</taxon>
        <taxon>Amygdaleae</taxon>
        <taxon>Prunus</taxon>
    </lineage>
</organism>
<dbReference type="Gene3D" id="2.130.10.10">
    <property type="entry name" value="YVTN repeat-like/Quinoprotein amine dehydrogenase"/>
    <property type="match status" value="1"/>
</dbReference>
<accession>A0A6P5SSR2</accession>
<feature type="region of interest" description="Disordered" evidence="1">
    <location>
        <begin position="995"/>
        <end position="1052"/>
    </location>
</feature>
<dbReference type="InterPro" id="IPR044694">
    <property type="entry name" value="NUP214"/>
</dbReference>
<feature type="region of interest" description="Disordered" evidence="1">
    <location>
        <begin position="750"/>
        <end position="770"/>
    </location>
</feature>
<feature type="region of interest" description="Disordered" evidence="1">
    <location>
        <begin position="1196"/>
        <end position="1224"/>
    </location>
</feature>
<dbReference type="GeneID" id="110758987"/>
<feature type="compositionally biased region" description="Polar residues" evidence="1">
    <location>
        <begin position="1385"/>
        <end position="1399"/>
    </location>
</feature>
<feature type="region of interest" description="Disordered" evidence="1">
    <location>
        <begin position="1582"/>
        <end position="1621"/>
    </location>
</feature>
<dbReference type="PANTHER" id="PTHR34418">
    <property type="entry name" value="NUCLEAR PORE COMPLEX PROTEIN NUP214 ISOFORM X1"/>
    <property type="match status" value="1"/>
</dbReference>
<evidence type="ECO:0000256" key="1">
    <source>
        <dbReference type="SAM" id="MobiDB-lite"/>
    </source>
</evidence>
<feature type="region of interest" description="Disordered" evidence="1">
    <location>
        <begin position="520"/>
        <end position="542"/>
    </location>
</feature>
<feature type="compositionally biased region" description="Polar residues" evidence="1">
    <location>
        <begin position="1210"/>
        <end position="1224"/>
    </location>
</feature>
<feature type="compositionally biased region" description="Low complexity" evidence="1">
    <location>
        <begin position="1518"/>
        <end position="1527"/>
    </location>
</feature>